<dbReference type="NCBIfam" id="NF009920">
    <property type="entry name" value="PRK13381.1"/>
    <property type="match status" value="1"/>
</dbReference>
<dbReference type="InterPro" id="IPR036264">
    <property type="entry name" value="Bact_exopeptidase_dim_dom"/>
</dbReference>
<dbReference type="AlphaFoldDB" id="A0A949JUX3"/>
<dbReference type="PANTHER" id="PTHR42994">
    <property type="entry name" value="PEPTIDASE T"/>
    <property type="match status" value="1"/>
</dbReference>
<dbReference type="Pfam" id="PF07687">
    <property type="entry name" value="M20_dimer"/>
    <property type="match status" value="1"/>
</dbReference>
<feature type="domain" description="Peptidase M20 dimerisation" evidence="12">
    <location>
        <begin position="204"/>
        <end position="297"/>
    </location>
</feature>
<dbReference type="GO" id="GO:0006518">
    <property type="term" value="P:peptide metabolic process"/>
    <property type="evidence" value="ECO:0007669"/>
    <property type="project" value="InterPro"/>
</dbReference>
<dbReference type="Gene3D" id="3.40.630.10">
    <property type="entry name" value="Zn peptidases"/>
    <property type="match status" value="1"/>
</dbReference>
<dbReference type="NCBIfam" id="NF003976">
    <property type="entry name" value="PRK05469.1"/>
    <property type="match status" value="1"/>
</dbReference>
<organism evidence="13 14">
    <name type="scientific">Diplocloster agilis</name>
    <dbReference type="NCBI Taxonomy" id="2850323"/>
    <lineage>
        <taxon>Bacteria</taxon>
        <taxon>Bacillati</taxon>
        <taxon>Bacillota</taxon>
        <taxon>Clostridia</taxon>
        <taxon>Lachnospirales</taxon>
        <taxon>Lachnospiraceae</taxon>
        <taxon>Diplocloster</taxon>
    </lineage>
</organism>
<dbReference type="InterPro" id="IPR011650">
    <property type="entry name" value="Peptidase_M20_dimer"/>
</dbReference>
<gene>
    <name evidence="13" type="primary">pepT</name>
    <name evidence="13" type="ORF">KTH89_03525</name>
</gene>
<dbReference type="PANTHER" id="PTHR42994:SF1">
    <property type="entry name" value="PEPTIDASE T"/>
    <property type="match status" value="1"/>
</dbReference>
<dbReference type="SUPFAM" id="SSF55031">
    <property type="entry name" value="Bacterial exopeptidase dimerisation domain"/>
    <property type="match status" value="1"/>
</dbReference>
<evidence type="ECO:0000256" key="7">
    <source>
        <dbReference type="ARBA" id="ARBA00022833"/>
    </source>
</evidence>
<keyword evidence="4" id="KW-0645">Protease</keyword>
<evidence type="ECO:0000256" key="6">
    <source>
        <dbReference type="ARBA" id="ARBA00022801"/>
    </source>
</evidence>
<evidence type="ECO:0000256" key="11">
    <source>
        <dbReference type="PIRSR" id="PIRSR037215-2"/>
    </source>
</evidence>
<comment type="catalytic activity">
    <reaction evidence="1">
        <text>Release of the N-terminal residue from a tripeptide.</text>
        <dbReference type="EC" id="3.4.11.4"/>
    </reaction>
</comment>
<dbReference type="GO" id="GO:0008270">
    <property type="term" value="F:zinc ion binding"/>
    <property type="evidence" value="ECO:0007669"/>
    <property type="project" value="InterPro"/>
</dbReference>
<evidence type="ECO:0000256" key="2">
    <source>
        <dbReference type="ARBA" id="ARBA00009692"/>
    </source>
</evidence>
<evidence type="ECO:0000256" key="9">
    <source>
        <dbReference type="NCBIfam" id="TIGR01882"/>
    </source>
</evidence>
<dbReference type="SUPFAM" id="SSF53187">
    <property type="entry name" value="Zn-dependent exopeptidases"/>
    <property type="match status" value="1"/>
</dbReference>
<feature type="binding site" evidence="11">
    <location>
        <position position="377"/>
    </location>
    <ligand>
        <name>Zn(2+)</name>
        <dbReference type="ChEBI" id="CHEBI:29105"/>
        <label>2</label>
    </ligand>
</feature>
<comment type="caution">
    <text evidence="13">The sequence shown here is derived from an EMBL/GenBank/DDBJ whole genome shotgun (WGS) entry which is preliminary data.</text>
</comment>
<dbReference type="Gene3D" id="3.30.70.360">
    <property type="match status" value="1"/>
</dbReference>
<evidence type="ECO:0000313" key="13">
    <source>
        <dbReference type="EMBL" id="MBU9735593.1"/>
    </source>
</evidence>
<evidence type="ECO:0000313" key="14">
    <source>
        <dbReference type="Proteomes" id="UP000712157"/>
    </source>
</evidence>
<reference evidence="13" key="1">
    <citation type="submission" date="2021-06" db="EMBL/GenBank/DDBJ databases">
        <title>Description of novel taxa of the family Lachnospiraceae.</title>
        <authorList>
            <person name="Chaplin A.V."/>
            <person name="Sokolova S.R."/>
            <person name="Pikina A.P."/>
            <person name="Korzhanova M."/>
            <person name="Belova V."/>
            <person name="Korostin D."/>
            <person name="Efimov B.A."/>
        </authorList>
    </citation>
    <scope>NUCLEOTIDE SEQUENCE</scope>
    <source>
        <strain evidence="13">ASD5720</strain>
    </source>
</reference>
<comment type="cofactor">
    <cofactor evidence="11">
        <name>Zn(2+)</name>
        <dbReference type="ChEBI" id="CHEBI:29105"/>
    </cofactor>
    <text evidence="11">Binds 2 Zn(2+) ions per subunit.</text>
</comment>
<evidence type="ECO:0000256" key="5">
    <source>
        <dbReference type="ARBA" id="ARBA00022723"/>
    </source>
</evidence>
<keyword evidence="14" id="KW-1185">Reference proteome</keyword>
<dbReference type="InterPro" id="IPR001261">
    <property type="entry name" value="ArgE/DapE_CS"/>
</dbReference>
<dbReference type="InterPro" id="IPR010161">
    <property type="entry name" value="Peptidase_M20B"/>
</dbReference>
<feature type="active site" evidence="10">
    <location>
        <position position="80"/>
    </location>
</feature>
<sequence length="408" mass="44845">MRAYERFLNYVVVHTTSDDTSTTVPSSQCQFDLANLLVDEMKEMGIEDAHVDEKCYVYGTIPATPGYEEVPALGFCAHLDTAAFNGKNVKPRIIENYDSKDVTLGDSGRTLTVEQFPHLASMKGKTLIVTDGTTLLGGDDKAGIAEIMTLAERLMKGEISHGKICLSFPPDEEIGAGAKDLDIAKYGATYAYTVDGSQVGLIDYENFNAALAKIHITGLGVHPGSSKNTMINALLVANELNNMLPSGETPRDTEGYEGFFHMTKLNGTPDDTDMEYIIRDHNRGLFEGRKKTLEHICVLLNDKYGEGTVNLHIRDQYYNMEEVIRQHFHLVENAIEAIHRAGLTHITRPIRGGTDGSQLSFRGLPCPNLGAGYYACHGPYEHVAAEDMDTVVEILMNLTGLYADGRKA</sequence>
<keyword evidence="8" id="KW-0482">Metalloprotease</keyword>
<name>A0A949JUX3_9FIRM</name>
<dbReference type="GO" id="GO:0008237">
    <property type="term" value="F:metallopeptidase activity"/>
    <property type="evidence" value="ECO:0007669"/>
    <property type="project" value="UniProtKB-KW"/>
</dbReference>
<feature type="binding site" evidence="11">
    <location>
        <position position="139"/>
    </location>
    <ligand>
        <name>Zn(2+)</name>
        <dbReference type="ChEBI" id="CHEBI:29105"/>
        <label>1</label>
    </ligand>
</feature>
<dbReference type="EC" id="3.4.11.4" evidence="9"/>
<evidence type="ECO:0000256" key="3">
    <source>
        <dbReference type="ARBA" id="ARBA00022438"/>
    </source>
</evidence>
<dbReference type="Pfam" id="PF01546">
    <property type="entry name" value="Peptidase_M20"/>
    <property type="match status" value="1"/>
</dbReference>
<feature type="binding site" evidence="11">
    <location>
        <position position="78"/>
    </location>
    <ligand>
        <name>Zn(2+)</name>
        <dbReference type="ChEBI" id="CHEBI:29105"/>
        <label>1</label>
    </ligand>
</feature>
<evidence type="ECO:0000259" key="12">
    <source>
        <dbReference type="Pfam" id="PF07687"/>
    </source>
</evidence>
<dbReference type="PIRSF" id="PIRSF037215">
    <property type="entry name" value="Peptidase_M20B"/>
    <property type="match status" value="1"/>
</dbReference>
<dbReference type="Proteomes" id="UP000712157">
    <property type="component" value="Unassembled WGS sequence"/>
</dbReference>
<dbReference type="InterPro" id="IPR002933">
    <property type="entry name" value="Peptidase_M20"/>
</dbReference>
<dbReference type="GO" id="GO:0045148">
    <property type="term" value="F:tripeptide aminopeptidase activity"/>
    <property type="evidence" value="ECO:0007669"/>
    <property type="project" value="UniProtKB-UniRule"/>
</dbReference>
<feature type="binding site" evidence="11">
    <location>
        <position position="139"/>
    </location>
    <ligand>
        <name>Zn(2+)</name>
        <dbReference type="ChEBI" id="CHEBI:29105"/>
        <label>2</label>
    </ligand>
</feature>
<proteinExistence type="inferred from homology"/>
<keyword evidence="3 13" id="KW-0031">Aminopeptidase</keyword>
<dbReference type="PROSITE" id="PS00758">
    <property type="entry name" value="ARGE_DAPE_CPG2_1"/>
    <property type="match status" value="1"/>
</dbReference>
<accession>A0A949JUX3</accession>
<evidence type="ECO:0000256" key="1">
    <source>
        <dbReference type="ARBA" id="ARBA00000870"/>
    </source>
</evidence>
<keyword evidence="7 11" id="KW-0862">Zinc</keyword>
<dbReference type="RefSeq" id="WP_238720649.1">
    <property type="nucleotide sequence ID" value="NZ_JAHQCW010000004.1"/>
</dbReference>
<evidence type="ECO:0000256" key="8">
    <source>
        <dbReference type="ARBA" id="ARBA00023049"/>
    </source>
</evidence>
<evidence type="ECO:0000256" key="10">
    <source>
        <dbReference type="PIRSR" id="PIRSR037215-1"/>
    </source>
</evidence>
<comment type="similarity">
    <text evidence="2">Belongs to the peptidase M20B family.</text>
</comment>
<feature type="active site" description="Proton acceptor" evidence="10">
    <location>
        <position position="172"/>
    </location>
</feature>
<dbReference type="CDD" id="cd03892">
    <property type="entry name" value="M20_peptT"/>
    <property type="match status" value="1"/>
</dbReference>
<dbReference type="NCBIfam" id="TIGR01882">
    <property type="entry name" value="peptidase-T"/>
    <property type="match status" value="1"/>
</dbReference>
<evidence type="ECO:0000256" key="4">
    <source>
        <dbReference type="ARBA" id="ARBA00022670"/>
    </source>
</evidence>
<dbReference type="EMBL" id="JAHQCW010000004">
    <property type="protein sequence ID" value="MBU9735593.1"/>
    <property type="molecule type" value="Genomic_DNA"/>
</dbReference>
<keyword evidence="5 11" id="KW-0479">Metal-binding</keyword>
<keyword evidence="6 13" id="KW-0378">Hydrolase</keyword>
<protein>
    <recommendedName>
        <fullName evidence="9">Peptidase T</fullName>
        <ecNumber evidence="9">3.4.11.4</ecNumber>
    </recommendedName>
</protein>
<dbReference type="GO" id="GO:0006508">
    <property type="term" value="P:proteolysis"/>
    <property type="evidence" value="ECO:0007669"/>
    <property type="project" value="UniProtKB-UniRule"/>
</dbReference>
<feature type="binding site" evidence="11">
    <location>
        <position position="195"/>
    </location>
    <ligand>
        <name>Zn(2+)</name>
        <dbReference type="ChEBI" id="CHEBI:29105"/>
        <label>1</label>
    </ligand>
</feature>
<feature type="binding site" evidence="11">
    <location>
        <position position="173"/>
    </location>
    <ligand>
        <name>Zn(2+)</name>
        <dbReference type="ChEBI" id="CHEBI:29105"/>
        <label>2</label>
    </ligand>
</feature>